<feature type="region of interest" description="Disordered" evidence="1">
    <location>
        <begin position="37"/>
        <end position="56"/>
    </location>
</feature>
<accession>A0A0A9F493</accession>
<reference evidence="2" key="1">
    <citation type="submission" date="2014-09" db="EMBL/GenBank/DDBJ databases">
        <authorList>
            <person name="Magalhaes I.L.F."/>
            <person name="Oliveira U."/>
            <person name="Santos F.R."/>
            <person name="Vidigal T.H.D.A."/>
            <person name="Brescovit A.D."/>
            <person name="Santos A.J."/>
        </authorList>
    </citation>
    <scope>NUCLEOTIDE SEQUENCE</scope>
    <source>
        <tissue evidence="2">Shoot tissue taken approximately 20 cm above the soil surface</tissue>
    </source>
</reference>
<protein>
    <submittedName>
        <fullName evidence="2">Uncharacterized protein</fullName>
    </submittedName>
</protein>
<organism evidence="2">
    <name type="scientific">Arundo donax</name>
    <name type="common">Giant reed</name>
    <name type="synonym">Donax arundinaceus</name>
    <dbReference type="NCBI Taxonomy" id="35708"/>
    <lineage>
        <taxon>Eukaryota</taxon>
        <taxon>Viridiplantae</taxon>
        <taxon>Streptophyta</taxon>
        <taxon>Embryophyta</taxon>
        <taxon>Tracheophyta</taxon>
        <taxon>Spermatophyta</taxon>
        <taxon>Magnoliopsida</taxon>
        <taxon>Liliopsida</taxon>
        <taxon>Poales</taxon>
        <taxon>Poaceae</taxon>
        <taxon>PACMAD clade</taxon>
        <taxon>Arundinoideae</taxon>
        <taxon>Arundineae</taxon>
        <taxon>Arundo</taxon>
    </lineage>
</organism>
<proteinExistence type="predicted"/>
<name>A0A0A9F493_ARUDO</name>
<evidence type="ECO:0000313" key="2">
    <source>
        <dbReference type="EMBL" id="JAE07122.1"/>
    </source>
</evidence>
<dbReference type="EMBL" id="GBRH01190774">
    <property type="protein sequence ID" value="JAE07122.1"/>
    <property type="molecule type" value="Transcribed_RNA"/>
</dbReference>
<feature type="region of interest" description="Disordered" evidence="1">
    <location>
        <begin position="92"/>
        <end position="115"/>
    </location>
</feature>
<reference evidence="2" key="2">
    <citation type="journal article" date="2015" name="Data Brief">
        <title>Shoot transcriptome of the giant reed, Arundo donax.</title>
        <authorList>
            <person name="Barrero R.A."/>
            <person name="Guerrero F.D."/>
            <person name="Moolhuijzen P."/>
            <person name="Goolsby J.A."/>
            <person name="Tidwell J."/>
            <person name="Bellgard S.E."/>
            <person name="Bellgard M.I."/>
        </authorList>
    </citation>
    <scope>NUCLEOTIDE SEQUENCE</scope>
    <source>
        <tissue evidence="2">Shoot tissue taken approximately 20 cm above the soil surface</tissue>
    </source>
</reference>
<dbReference type="AlphaFoldDB" id="A0A0A9F493"/>
<sequence>MAAAGVGVGDHDLPIEEVDAVLASFSGEAAAVFAPLPAPGPAPEAEVGASREPVPAGESLRVGLGEVERFLMEDDVDEAAVDRVDEFLDGVLVGDGEDDGSPVNTGERSADGASAGEEMRWWVWMGMTIPTARRGKDK</sequence>
<evidence type="ECO:0000256" key="1">
    <source>
        <dbReference type="SAM" id="MobiDB-lite"/>
    </source>
</evidence>